<proteinExistence type="predicted"/>
<protein>
    <submittedName>
        <fullName evidence="1">STAS/SEC14 domain-containing protein</fullName>
    </submittedName>
</protein>
<evidence type="ECO:0000313" key="1">
    <source>
        <dbReference type="EMBL" id="MFC3388222.1"/>
    </source>
</evidence>
<evidence type="ECO:0000313" key="2">
    <source>
        <dbReference type="Proteomes" id="UP001595637"/>
    </source>
</evidence>
<organism evidence="1 2">
    <name type="scientific">Salinicoccus sesuvii</name>
    <dbReference type="NCBI Taxonomy" id="868281"/>
    <lineage>
        <taxon>Bacteria</taxon>
        <taxon>Bacillati</taxon>
        <taxon>Bacillota</taxon>
        <taxon>Bacilli</taxon>
        <taxon>Bacillales</taxon>
        <taxon>Staphylococcaceae</taxon>
        <taxon>Salinicoccus</taxon>
    </lineage>
</organism>
<dbReference type="RefSeq" id="WP_380653364.1">
    <property type="nucleotide sequence ID" value="NZ_JBHRVQ010000001.1"/>
</dbReference>
<gene>
    <name evidence="1" type="ORF">ACFOEO_06530</name>
</gene>
<dbReference type="Pfam" id="PF11964">
    <property type="entry name" value="SpoIIAA-like"/>
    <property type="match status" value="1"/>
</dbReference>
<reference evidence="2" key="1">
    <citation type="journal article" date="2019" name="Int. J. Syst. Evol. Microbiol.">
        <title>The Global Catalogue of Microorganisms (GCM) 10K type strain sequencing project: providing services to taxonomists for standard genome sequencing and annotation.</title>
        <authorList>
            <consortium name="The Broad Institute Genomics Platform"/>
            <consortium name="The Broad Institute Genome Sequencing Center for Infectious Disease"/>
            <person name="Wu L."/>
            <person name="Ma J."/>
        </authorList>
    </citation>
    <scope>NUCLEOTIDE SEQUENCE [LARGE SCALE GENOMIC DNA]</scope>
    <source>
        <strain evidence="2">CCM 7756</strain>
    </source>
</reference>
<keyword evidence="2" id="KW-1185">Reference proteome</keyword>
<dbReference type="InterPro" id="IPR036513">
    <property type="entry name" value="STAS_dom_sf"/>
</dbReference>
<dbReference type="InterPro" id="IPR021866">
    <property type="entry name" value="SpoIIAA-like"/>
</dbReference>
<dbReference type="InterPro" id="IPR038396">
    <property type="entry name" value="SpoIIAA-like_sf"/>
</dbReference>
<dbReference type="SUPFAM" id="SSF52091">
    <property type="entry name" value="SpoIIaa-like"/>
    <property type="match status" value="1"/>
</dbReference>
<dbReference type="Proteomes" id="UP001595637">
    <property type="component" value="Unassembled WGS sequence"/>
</dbReference>
<accession>A0ABV7N7N8</accession>
<sequence length="118" mass="13282">MITLEETELENVIRIEVDGKVTKEDAEKSMTFINEHYGEDKPLSALVYIKYFGGVGPVGMAKGTLMDISHWNQYKKFAVVTDVAWEEIGAKLVGILPGIEVKQFDKAQVDQAYEWLKG</sequence>
<name>A0ABV7N7N8_9STAP</name>
<comment type="caution">
    <text evidence="1">The sequence shown here is derived from an EMBL/GenBank/DDBJ whole genome shotgun (WGS) entry which is preliminary data.</text>
</comment>
<dbReference type="Gene3D" id="3.40.50.10600">
    <property type="entry name" value="SpoIIaa-like domains"/>
    <property type="match status" value="1"/>
</dbReference>
<dbReference type="EMBL" id="JBHRVQ010000001">
    <property type="protein sequence ID" value="MFC3388222.1"/>
    <property type="molecule type" value="Genomic_DNA"/>
</dbReference>